<dbReference type="Proteomes" id="UP001500190">
    <property type="component" value="Unassembled WGS sequence"/>
</dbReference>
<accession>A0ABN2DTK2</accession>
<feature type="region of interest" description="Disordered" evidence="1">
    <location>
        <begin position="1"/>
        <end position="25"/>
    </location>
</feature>
<protein>
    <submittedName>
        <fullName evidence="2">Uncharacterized protein</fullName>
    </submittedName>
</protein>
<feature type="compositionally biased region" description="Basic and acidic residues" evidence="1">
    <location>
        <begin position="66"/>
        <end position="81"/>
    </location>
</feature>
<comment type="caution">
    <text evidence="2">The sequence shown here is derived from an EMBL/GenBank/DDBJ whole genome shotgun (WGS) entry which is preliminary data.</text>
</comment>
<proteinExistence type="predicted"/>
<name>A0ABN2DTK2_9ACTN</name>
<gene>
    <name evidence="2" type="ORF">GCM10009742_35190</name>
</gene>
<evidence type="ECO:0000313" key="3">
    <source>
        <dbReference type="Proteomes" id="UP001500190"/>
    </source>
</evidence>
<reference evidence="2 3" key="1">
    <citation type="journal article" date="2019" name="Int. J. Syst. Evol. Microbiol.">
        <title>The Global Catalogue of Microorganisms (GCM) 10K type strain sequencing project: providing services to taxonomists for standard genome sequencing and annotation.</title>
        <authorList>
            <consortium name="The Broad Institute Genomics Platform"/>
            <consortium name="The Broad Institute Genome Sequencing Center for Infectious Disease"/>
            <person name="Wu L."/>
            <person name="Ma J."/>
        </authorList>
    </citation>
    <scope>NUCLEOTIDE SEQUENCE [LARGE SCALE GENOMIC DNA]</scope>
    <source>
        <strain evidence="2 3">JCM 14304</strain>
    </source>
</reference>
<dbReference type="EMBL" id="BAAAND010000006">
    <property type="protein sequence ID" value="GAA1586299.1"/>
    <property type="molecule type" value="Genomic_DNA"/>
</dbReference>
<feature type="compositionally biased region" description="Polar residues" evidence="1">
    <location>
        <begin position="1"/>
        <end position="15"/>
    </location>
</feature>
<evidence type="ECO:0000313" key="2">
    <source>
        <dbReference type="EMBL" id="GAA1586299.1"/>
    </source>
</evidence>
<sequence>MSASTRSGALLSPSTEPAPHNRCGVDPPTIPLYPWLIKQLIAAVVAGGVATTRAHDQDTATVRPPRRPDPRAPRLIRDPPTVDRCPSSPCRLHSATDRRA</sequence>
<feature type="region of interest" description="Disordered" evidence="1">
    <location>
        <begin position="52"/>
        <end position="100"/>
    </location>
</feature>
<evidence type="ECO:0000256" key="1">
    <source>
        <dbReference type="SAM" id="MobiDB-lite"/>
    </source>
</evidence>
<keyword evidence="3" id="KW-1185">Reference proteome</keyword>
<organism evidence="2 3">
    <name type="scientific">Kribbella karoonensis</name>
    <dbReference type="NCBI Taxonomy" id="324851"/>
    <lineage>
        <taxon>Bacteria</taxon>
        <taxon>Bacillati</taxon>
        <taxon>Actinomycetota</taxon>
        <taxon>Actinomycetes</taxon>
        <taxon>Propionibacteriales</taxon>
        <taxon>Kribbellaceae</taxon>
        <taxon>Kribbella</taxon>
    </lineage>
</organism>